<dbReference type="InterPro" id="IPR052913">
    <property type="entry name" value="Glycopeptide_resist_protein"/>
</dbReference>
<feature type="domain" description="YoaR-like putative peptidoglycan binding" evidence="1">
    <location>
        <begin position="42"/>
        <end position="109"/>
    </location>
</feature>
<proteinExistence type="predicted"/>
<dbReference type="Pfam" id="PF12229">
    <property type="entry name" value="PG_binding_4"/>
    <property type="match status" value="1"/>
</dbReference>
<dbReference type="InterPro" id="IPR022029">
    <property type="entry name" value="YoaR-like_PG-bd"/>
</dbReference>
<dbReference type="PANTHER" id="PTHR35788">
    <property type="entry name" value="EXPORTED PROTEIN-RELATED"/>
    <property type="match status" value="1"/>
</dbReference>
<evidence type="ECO:0000313" key="3">
    <source>
        <dbReference type="Proteomes" id="UP000680638"/>
    </source>
</evidence>
<accession>A0ABQ4LRV1</accession>
<gene>
    <name evidence="2" type="primary">yoaR</name>
    <name evidence="2" type="ORF">J21TS3_08180</name>
</gene>
<name>A0ABQ4LRV1_9BACL</name>
<organism evidence="2 3">
    <name type="scientific">Paenibacillus cookii</name>
    <dbReference type="NCBI Taxonomy" id="157839"/>
    <lineage>
        <taxon>Bacteria</taxon>
        <taxon>Bacillati</taxon>
        <taxon>Bacillota</taxon>
        <taxon>Bacilli</taxon>
        <taxon>Bacillales</taxon>
        <taxon>Paenibacillaceae</taxon>
        <taxon>Paenibacillus</taxon>
    </lineage>
</organism>
<evidence type="ECO:0000259" key="1">
    <source>
        <dbReference type="Pfam" id="PF12229"/>
    </source>
</evidence>
<dbReference type="Proteomes" id="UP000680638">
    <property type="component" value="Unassembled WGS sequence"/>
</dbReference>
<dbReference type="PANTHER" id="PTHR35788:SF1">
    <property type="entry name" value="EXPORTED PROTEIN"/>
    <property type="match status" value="1"/>
</dbReference>
<protein>
    <recommendedName>
        <fullName evidence="1">YoaR-like putative peptidoglycan binding domain-containing protein</fullName>
    </recommendedName>
</protein>
<comment type="caution">
    <text evidence="2">The sequence shown here is derived from an EMBL/GenBank/DDBJ whole genome shotgun (WGS) entry which is preliminary data.</text>
</comment>
<dbReference type="EMBL" id="BORW01000002">
    <property type="protein sequence ID" value="GIO65997.1"/>
    <property type="molecule type" value="Genomic_DNA"/>
</dbReference>
<dbReference type="InterPro" id="IPR007391">
    <property type="entry name" value="Vancomycin_resist_VanW"/>
</dbReference>
<reference evidence="2 3" key="1">
    <citation type="submission" date="2021-03" db="EMBL/GenBank/DDBJ databases">
        <title>Antimicrobial resistance genes in bacteria isolated from Japanese honey, and their potential for conferring macrolide and lincosamide resistance in the American foulbrood pathogen Paenibacillus larvae.</title>
        <authorList>
            <person name="Okamoto M."/>
            <person name="Kumagai M."/>
            <person name="Kanamori H."/>
            <person name="Takamatsu D."/>
        </authorList>
    </citation>
    <scope>NUCLEOTIDE SEQUENCE [LARGE SCALE GENOMIC DNA]</scope>
    <source>
        <strain evidence="2 3">J21TS3</strain>
    </source>
</reference>
<sequence>MKWTIAAYLLYLLLQDHAPDQHNGGLTVTHEGKPVSSLSLNAHRLPVFPLLDMEKYNRWVNELDRKTYTEPVNARIGGNGQIVPGQNGHKLDRREFMKRYYDVLYGGGPASIEVPVYPVYPKVDTELLASLRAQQIGYYVTYYNAGNIDRSHNIALAAKAIDGTVVFPGETFSFNRVVGIRTTGKGYRQATVIVRGELSEGIGGGICQVSSTLFNAADRAGLSIVQRYSHSRHVPYVPPGRDATVSWGGPDFVFKNAYNQPVLIRAFAGGGRVGVSVHSSDVIEYMPRKVPSMSHRLPEEIREAPTLPIPANGKK</sequence>
<evidence type="ECO:0000313" key="2">
    <source>
        <dbReference type="EMBL" id="GIO65997.1"/>
    </source>
</evidence>
<dbReference type="RefSeq" id="WP_212947753.1">
    <property type="nucleotide sequence ID" value="NZ_BORW01000002.1"/>
</dbReference>
<dbReference type="Pfam" id="PF04294">
    <property type="entry name" value="VanW"/>
    <property type="match status" value="1"/>
</dbReference>
<keyword evidence="3" id="KW-1185">Reference proteome</keyword>